<name>A0ABY2DK65_9ACTN</name>
<gene>
    <name evidence="2" type="ORF">E1091_12950</name>
</gene>
<feature type="region of interest" description="Disordered" evidence="1">
    <location>
        <begin position="212"/>
        <end position="231"/>
    </location>
</feature>
<keyword evidence="3" id="KW-1185">Reference proteome</keyword>
<reference evidence="2 3" key="1">
    <citation type="submission" date="2019-02" db="EMBL/GenBank/DDBJ databases">
        <title>Draft genome sequences of novel Actinobacteria.</title>
        <authorList>
            <person name="Sahin N."/>
            <person name="Ay H."/>
            <person name="Saygin H."/>
        </authorList>
    </citation>
    <scope>NUCLEOTIDE SEQUENCE [LARGE SCALE GENOMIC DNA]</scope>
    <source>
        <strain evidence="2 3">JCM 30529</strain>
    </source>
</reference>
<evidence type="ECO:0000313" key="3">
    <source>
        <dbReference type="Proteomes" id="UP000295626"/>
    </source>
</evidence>
<evidence type="ECO:0000313" key="2">
    <source>
        <dbReference type="EMBL" id="TDB92424.1"/>
    </source>
</evidence>
<comment type="caution">
    <text evidence="2">The sequence shown here is derived from an EMBL/GenBank/DDBJ whole genome shotgun (WGS) entry which is preliminary data.</text>
</comment>
<sequence>MTTPHHLAATAAAWSLQEARRRLAQLARDEVRLADAGLLAAASALRSPTYGTRHSSGDHGDPTGQWAGTREPRITTWADLLDRLDHRLRWLGDTLRCPDGPALGRILTALPTLQPGTARVVAAHLADEDAWVRAACRMPAATTPLPGVECPHCGERQLQVLCAGPVDAWVVVCATGRPCTGQGCRCGMPGAVEGAPHIWPRARVLGAVAGVVPKRNPRTGKRDRHDRPAHR</sequence>
<protein>
    <recommendedName>
        <fullName evidence="4">Transposase</fullName>
    </recommendedName>
</protein>
<evidence type="ECO:0000256" key="1">
    <source>
        <dbReference type="SAM" id="MobiDB-lite"/>
    </source>
</evidence>
<organism evidence="2 3">
    <name type="scientific">Micromonospora fluostatini</name>
    <dbReference type="NCBI Taxonomy" id="1629071"/>
    <lineage>
        <taxon>Bacteria</taxon>
        <taxon>Bacillati</taxon>
        <taxon>Actinomycetota</taxon>
        <taxon>Actinomycetes</taxon>
        <taxon>Micromonosporales</taxon>
        <taxon>Micromonosporaceae</taxon>
        <taxon>Micromonospora</taxon>
    </lineage>
</organism>
<dbReference type="EMBL" id="SMKE01000470">
    <property type="protein sequence ID" value="TDB92424.1"/>
    <property type="molecule type" value="Genomic_DNA"/>
</dbReference>
<proteinExistence type="predicted"/>
<feature type="compositionally biased region" description="Basic residues" evidence="1">
    <location>
        <begin position="215"/>
        <end position="231"/>
    </location>
</feature>
<evidence type="ECO:0008006" key="4">
    <source>
        <dbReference type="Google" id="ProtNLM"/>
    </source>
</evidence>
<dbReference type="Proteomes" id="UP000295626">
    <property type="component" value="Unassembled WGS sequence"/>
</dbReference>
<accession>A0ABY2DK65</accession>
<feature type="region of interest" description="Disordered" evidence="1">
    <location>
        <begin position="48"/>
        <end position="69"/>
    </location>
</feature>